<sequence>MSYSIIYDLDYRDKKRQPIGVKFVNYCITPQTSQTKNNNLNIKQYITKQNSNERKNTNNTNNNSNNKYVPNKYKCDTKFNIQQQESFPSIQIFFEDTSQCKHVFGFLQNKLNQSDFRSIYKTIEILGEGSSGTVFNVINRNNLIQYAVKVVSKAQLLKEENSLEAIQQEIQLMKEITSDYIIKLHQVFEDSVNIYLVIDIFNGGTLQSRLEQKKNDFNIDDIQVIMKQIIQGIIDLHDKKIMHRDIKPDNILFKSNSSLQLVICDLGLATKWEMSKYLFQNVGTPGYVAPEVYISQNQYHGICDIYSCGVVLYQLLFNDLPFKGESVEQIIQKNKVSNIDYNQISIKNKVQQIGINLIKQMLEKDPELRITSEKCLKHQFFSLTKEDQNIIVQNYPQINRAEDIQQNVEEQNKVHKKYERKEILNKYNFIIPNTPILGKQPMQIANIQNLSLRDKSESLAIQNLQLSQSKNPLDSFLSIDNGFGSFDSSSKFKNNLQGSNQGSPKVNNLLRQTLIGNVRKDSTSRNSSPKTNPETLQFQKIGDLQNDYNFTNKSNDLDKRHKYKSTSDKIDLNDVNRPKYLTQYNNIQSSAKCEKISLFGQKSPLNNPSDKLNRKVNENSPNQSNQIRQNKKVDERLRYYL</sequence>
<gene>
    <name evidence="6" type="ORF">PPERSA_11271</name>
</gene>
<dbReference type="PROSITE" id="PS00107">
    <property type="entry name" value="PROTEIN_KINASE_ATP"/>
    <property type="match status" value="1"/>
</dbReference>
<keyword evidence="7" id="KW-1185">Reference proteome</keyword>
<dbReference type="InterPro" id="IPR000719">
    <property type="entry name" value="Prot_kinase_dom"/>
</dbReference>
<dbReference type="Gene3D" id="1.10.510.10">
    <property type="entry name" value="Transferase(Phosphotransferase) domain 1"/>
    <property type="match status" value="1"/>
</dbReference>
<dbReference type="GO" id="GO:0005524">
    <property type="term" value="F:ATP binding"/>
    <property type="evidence" value="ECO:0007669"/>
    <property type="project" value="UniProtKB-UniRule"/>
</dbReference>
<dbReference type="Proteomes" id="UP000054937">
    <property type="component" value="Unassembled WGS sequence"/>
</dbReference>
<organism evidence="6 7">
    <name type="scientific">Pseudocohnilembus persalinus</name>
    <name type="common">Ciliate</name>
    <dbReference type="NCBI Taxonomy" id="266149"/>
    <lineage>
        <taxon>Eukaryota</taxon>
        <taxon>Sar</taxon>
        <taxon>Alveolata</taxon>
        <taxon>Ciliophora</taxon>
        <taxon>Intramacronucleata</taxon>
        <taxon>Oligohymenophorea</taxon>
        <taxon>Scuticociliatia</taxon>
        <taxon>Philasterida</taxon>
        <taxon>Pseudocohnilembidae</taxon>
        <taxon>Pseudocohnilembus</taxon>
    </lineage>
</organism>
<keyword evidence="1 3" id="KW-0547">Nucleotide-binding</keyword>
<dbReference type="EMBL" id="LDAU01000120">
    <property type="protein sequence ID" value="KRX04147.1"/>
    <property type="molecule type" value="Genomic_DNA"/>
</dbReference>
<feature type="compositionally biased region" description="Low complexity" evidence="4">
    <location>
        <begin position="57"/>
        <end position="67"/>
    </location>
</feature>
<name>A0A0V0QP42_PSEPJ</name>
<dbReference type="FunFam" id="1.10.510.10:FF:000945">
    <property type="entry name" value="Uncharacterized protein"/>
    <property type="match status" value="1"/>
</dbReference>
<evidence type="ECO:0000313" key="7">
    <source>
        <dbReference type="Proteomes" id="UP000054937"/>
    </source>
</evidence>
<feature type="binding site" evidence="3">
    <location>
        <position position="149"/>
    </location>
    <ligand>
        <name>ATP</name>
        <dbReference type="ChEBI" id="CHEBI:30616"/>
    </ligand>
</feature>
<reference evidence="6 7" key="1">
    <citation type="journal article" date="2015" name="Sci. Rep.">
        <title>Genome of the facultative scuticociliatosis pathogen Pseudocohnilembus persalinus provides insight into its virulence through horizontal gene transfer.</title>
        <authorList>
            <person name="Xiong J."/>
            <person name="Wang G."/>
            <person name="Cheng J."/>
            <person name="Tian M."/>
            <person name="Pan X."/>
            <person name="Warren A."/>
            <person name="Jiang C."/>
            <person name="Yuan D."/>
            <person name="Miao W."/>
        </authorList>
    </citation>
    <scope>NUCLEOTIDE SEQUENCE [LARGE SCALE GENOMIC DNA]</scope>
    <source>
        <strain evidence="6">36N120E</strain>
    </source>
</reference>
<dbReference type="Pfam" id="PF00069">
    <property type="entry name" value="Pkinase"/>
    <property type="match status" value="1"/>
</dbReference>
<dbReference type="GO" id="GO:0004672">
    <property type="term" value="F:protein kinase activity"/>
    <property type="evidence" value="ECO:0007669"/>
    <property type="project" value="InterPro"/>
</dbReference>
<evidence type="ECO:0000256" key="3">
    <source>
        <dbReference type="PROSITE-ProRule" id="PRU10141"/>
    </source>
</evidence>
<dbReference type="InterPro" id="IPR008271">
    <property type="entry name" value="Ser/Thr_kinase_AS"/>
</dbReference>
<dbReference type="InParanoid" id="A0A0V0QP42"/>
<evidence type="ECO:0000259" key="5">
    <source>
        <dbReference type="PROSITE" id="PS50011"/>
    </source>
</evidence>
<dbReference type="InterPro" id="IPR011009">
    <property type="entry name" value="Kinase-like_dom_sf"/>
</dbReference>
<dbReference type="SMART" id="SM00220">
    <property type="entry name" value="S_TKc"/>
    <property type="match status" value="1"/>
</dbReference>
<keyword evidence="2 3" id="KW-0067">ATP-binding</keyword>
<feature type="domain" description="Protein kinase" evidence="5">
    <location>
        <begin position="120"/>
        <end position="381"/>
    </location>
</feature>
<keyword evidence="6" id="KW-0808">Transferase</keyword>
<dbReference type="SUPFAM" id="SSF56112">
    <property type="entry name" value="Protein kinase-like (PK-like)"/>
    <property type="match status" value="1"/>
</dbReference>
<comment type="caution">
    <text evidence="6">The sequence shown here is derived from an EMBL/GenBank/DDBJ whole genome shotgun (WGS) entry which is preliminary data.</text>
</comment>
<dbReference type="PROSITE" id="PS50011">
    <property type="entry name" value="PROTEIN_KINASE_DOM"/>
    <property type="match status" value="1"/>
</dbReference>
<proteinExistence type="predicted"/>
<keyword evidence="6" id="KW-0418">Kinase</keyword>
<dbReference type="AlphaFoldDB" id="A0A0V0QP42"/>
<feature type="region of interest" description="Disordered" evidence="4">
    <location>
        <begin position="48"/>
        <end position="68"/>
    </location>
</feature>
<feature type="region of interest" description="Disordered" evidence="4">
    <location>
        <begin position="600"/>
        <end position="633"/>
    </location>
</feature>
<protein>
    <submittedName>
        <fullName evidence="6">Protein kinase-like domain</fullName>
    </submittedName>
</protein>
<evidence type="ECO:0000256" key="1">
    <source>
        <dbReference type="ARBA" id="ARBA00022741"/>
    </source>
</evidence>
<dbReference type="Gene3D" id="3.30.200.20">
    <property type="entry name" value="Phosphorylase Kinase, domain 1"/>
    <property type="match status" value="1"/>
</dbReference>
<evidence type="ECO:0000256" key="4">
    <source>
        <dbReference type="SAM" id="MobiDB-lite"/>
    </source>
</evidence>
<feature type="compositionally biased region" description="Polar residues" evidence="4">
    <location>
        <begin position="618"/>
        <end position="628"/>
    </location>
</feature>
<evidence type="ECO:0000313" key="6">
    <source>
        <dbReference type="EMBL" id="KRX04147.1"/>
    </source>
</evidence>
<evidence type="ECO:0000256" key="2">
    <source>
        <dbReference type="ARBA" id="ARBA00022840"/>
    </source>
</evidence>
<dbReference type="InterPro" id="IPR017441">
    <property type="entry name" value="Protein_kinase_ATP_BS"/>
</dbReference>
<dbReference type="PANTHER" id="PTHR24347">
    <property type="entry name" value="SERINE/THREONINE-PROTEIN KINASE"/>
    <property type="match status" value="1"/>
</dbReference>
<dbReference type="PROSITE" id="PS00108">
    <property type="entry name" value="PROTEIN_KINASE_ST"/>
    <property type="match status" value="1"/>
</dbReference>
<accession>A0A0V0QP42</accession>